<dbReference type="InterPro" id="IPR036397">
    <property type="entry name" value="RNaseH_sf"/>
</dbReference>
<dbReference type="EMBL" id="BFEA01000006">
    <property type="protein sequence ID" value="GBG59811.1"/>
    <property type="molecule type" value="Genomic_DNA"/>
</dbReference>
<dbReference type="PANTHER" id="PTHR37984:SF5">
    <property type="entry name" value="PROTEIN NYNRIN-LIKE"/>
    <property type="match status" value="1"/>
</dbReference>
<reference evidence="3 4" key="1">
    <citation type="journal article" date="2018" name="Cell">
        <title>The Chara Genome: Secondary Complexity and Implications for Plant Terrestrialization.</title>
        <authorList>
            <person name="Nishiyama T."/>
            <person name="Sakayama H."/>
            <person name="Vries J.D."/>
            <person name="Buschmann H."/>
            <person name="Saint-Marcoux D."/>
            <person name="Ullrich K.K."/>
            <person name="Haas F.B."/>
            <person name="Vanderstraeten L."/>
            <person name="Becker D."/>
            <person name="Lang D."/>
            <person name="Vosolsobe S."/>
            <person name="Rombauts S."/>
            <person name="Wilhelmsson P.K.I."/>
            <person name="Janitza P."/>
            <person name="Kern R."/>
            <person name="Heyl A."/>
            <person name="Rumpler F."/>
            <person name="Villalobos L.I.A.C."/>
            <person name="Clay J.M."/>
            <person name="Skokan R."/>
            <person name="Toyoda A."/>
            <person name="Suzuki Y."/>
            <person name="Kagoshima H."/>
            <person name="Schijlen E."/>
            <person name="Tajeshwar N."/>
            <person name="Catarino B."/>
            <person name="Hetherington A.J."/>
            <person name="Saltykova A."/>
            <person name="Bonnot C."/>
            <person name="Breuninger H."/>
            <person name="Symeonidi A."/>
            <person name="Radhakrishnan G.V."/>
            <person name="Van Nieuwerburgh F."/>
            <person name="Deforce D."/>
            <person name="Chang C."/>
            <person name="Karol K.G."/>
            <person name="Hedrich R."/>
            <person name="Ulvskov P."/>
            <person name="Glockner G."/>
            <person name="Delwiche C.F."/>
            <person name="Petrasek J."/>
            <person name="Van de Peer Y."/>
            <person name="Friml J."/>
            <person name="Beilby M."/>
            <person name="Dolan L."/>
            <person name="Kohara Y."/>
            <person name="Sugano S."/>
            <person name="Fujiyama A."/>
            <person name="Delaux P.-M."/>
            <person name="Quint M."/>
            <person name="TheiBen G."/>
            <person name="Hagemann M."/>
            <person name="Harholt J."/>
            <person name="Dunand C."/>
            <person name="Zachgo S."/>
            <person name="Langdale J."/>
            <person name="Maumus F."/>
            <person name="Straeten D.V.D."/>
            <person name="Gould S.B."/>
            <person name="Rensing S.A."/>
        </authorList>
    </citation>
    <scope>NUCLEOTIDE SEQUENCE [LARGE SCALE GENOMIC DNA]</scope>
    <source>
        <strain evidence="3 4">S276</strain>
    </source>
</reference>
<evidence type="ECO:0000313" key="3">
    <source>
        <dbReference type="EMBL" id="GBG59811.1"/>
    </source>
</evidence>
<sequence length="1597" mass="177121">MTKCPKEFASAIETLQSLVPGHPSLQWLPLRYLEDSVLLPVPTTAPSGPVASPNFAAPAVRVTVPRPATARPAAPPFAPLAGTPGAHDVEVGRIAPANEPPPVRDGVGSAAFDEESTRAFIESRMWGRDVGTSVGVTPVFKSARQSHAAWVAEHGVPAEEVPPSVSDSSPTLVPTTTGAGRSAPPMLTGSLDPLQRIRDLAAAQSEAPGGLLDVEVLGGRDTTGRGRGTYRQQAVTSYYSDPLERAWHLQIMRFIVESGMSFNCTKLESFKRMFTMTILPGVPRAPTPKLPSYHMLRTTLLDELDGEVQKCVRPVLDTSRKTGCTIMSDGWSNIRGQTLCNYLVGTEIGVAYVATDVMHGKKDASALANAWLKRVKSMYIDLSDITTFVTDSAGVNVEAMKVFQKDESVKHIFWIPCVVHIMDLILEDIGEIDWVTSLIAQTRLVTRFFKRHGYAREVLEAYSKKTLLLPAETRFDTNVIMMTRLVKLRAELTQVVGDDHWRETVWSTIKIGKDAAEVTACIGSPPWWENLRALCKMLEPIMDMLRLVDSDTRHISKICDALVKALVQFGYPEGSPQHREVQRAVIKLHTREPPFDELTIRRAMDTFDHPASFLSSKKAKFPHTVVFAGKILRIWATTSPCERAWSHWSFIHSKSRNRLEVPRAEKLVRCHWNLRLLDRPSLCDDGAGERPGVRTGMASVLHHTSGGAKSDVASGGSRDKDSEGRVGKGMASEEEAEGLPSKGSQGTDRGGQRNEGSVRDRESAKPEGTREDGKDLSTGESLGKVGESKRGPQQSRKKGDNGRTSPQNSDRTTPKKTKVSDARRKLAEIEKRTAEYKARRIEEMMAGNEGNLLGEGSREERRVIHGEVGHGGKDSSHKGTPSKKGKEKGDSLSIKAEKATTPPAMDSGASRWTTTPKVTNGCDGLWSLRERVLGWFDPEGMPKSGEKQRDSKEGEGTSMVGEAGSSQGGIKRIVATLTRALNKNQGYLADAKKKLTFDGANITEFLIDYENLAALLKWTEEKNMDHLGQHVSLRLGRDIMAIVASSESWKETQNEMMRKYLKAKKMATEAELAAVQRKNYATYNDFLRAFTLVALRIPGVTDRIMIGVCITPEGVEDAEPIDAFLEYEGRTLVVDNEMAGAAPTMDQLLIQSLEKGAPTVVAELREGPVTTIRRKDEKDSWGAMIGPKEELIAMAVEGGRDAVMNLAETWTQRERRYLVNQAQEGQDTDQQGREFFLIQMYNGIFREIGRLLIGNKQPMQVSLRAREEVGKYVLRNGHLFKKEEGMMPRRVVCGRSRQLDIIQAMHDGLAGGHRSSKGTLAKIAPLYFWPGMAGMVAAYCQTCLICQERSSARIFEPLRPTRVLGSAHLVHLDLAVMPVSTDGYRYILDARANLSGYVEAIALKRKTRKGVADWIERFYLRHPFVRRFVADNGTEFVNHEVLSRFKTLCVPIKIIEPYYPEVNAPVERGHRTLKNTIGKLAADDLGNWPRYLKRAVFSENMMPKRTTGCIPAELWYGREIDFPVEALVPTWNRLDDNQHMSTEEQIAARCQQVARNEKALEDVVKRAMDSRMRDKARWDQVKEYPEGAGPGGGNDTS</sequence>
<dbReference type="InterPro" id="IPR007021">
    <property type="entry name" value="DUF659"/>
</dbReference>
<feature type="compositionally biased region" description="Basic and acidic residues" evidence="1">
    <location>
        <begin position="1570"/>
        <end position="1585"/>
    </location>
</feature>
<dbReference type="InterPro" id="IPR041588">
    <property type="entry name" value="Integrase_H2C2"/>
</dbReference>
<dbReference type="Pfam" id="PF17921">
    <property type="entry name" value="Integrase_H2C2"/>
    <property type="match status" value="1"/>
</dbReference>
<accession>A0A388JPV7</accession>
<protein>
    <recommendedName>
        <fullName evidence="2">Integrase catalytic domain-containing protein</fullName>
    </recommendedName>
</protein>
<evidence type="ECO:0000259" key="2">
    <source>
        <dbReference type="PROSITE" id="PS50994"/>
    </source>
</evidence>
<feature type="compositionally biased region" description="Basic and acidic residues" evidence="1">
    <location>
        <begin position="717"/>
        <end position="726"/>
    </location>
</feature>
<comment type="caution">
    <text evidence="3">The sequence shown here is derived from an EMBL/GenBank/DDBJ whole genome shotgun (WGS) entry which is preliminary data.</text>
</comment>
<feature type="compositionally biased region" description="Basic and acidic residues" evidence="1">
    <location>
        <begin position="750"/>
        <end position="777"/>
    </location>
</feature>
<proteinExistence type="predicted"/>
<feature type="compositionally biased region" description="Basic and acidic residues" evidence="1">
    <location>
        <begin position="944"/>
        <end position="955"/>
    </location>
</feature>
<dbReference type="PROSITE" id="PS50994">
    <property type="entry name" value="INTEGRASE"/>
    <property type="match status" value="1"/>
</dbReference>
<dbReference type="Gramene" id="GBG59811">
    <property type="protein sequence ID" value="GBG59811"/>
    <property type="gene ID" value="CBR_g54913"/>
</dbReference>
<feature type="compositionally biased region" description="Basic and acidic residues" evidence="1">
    <location>
        <begin position="856"/>
        <end position="877"/>
    </location>
</feature>
<organism evidence="3 4">
    <name type="scientific">Chara braunii</name>
    <name type="common">Braun's stonewort</name>
    <dbReference type="NCBI Taxonomy" id="69332"/>
    <lineage>
        <taxon>Eukaryota</taxon>
        <taxon>Viridiplantae</taxon>
        <taxon>Streptophyta</taxon>
        <taxon>Charophyceae</taxon>
        <taxon>Charales</taxon>
        <taxon>Characeae</taxon>
        <taxon>Chara</taxon>
    </lineage>
</organism>
<feature type="compositionally biased region" description="Basic and acidic residues" evidence="1">
    <location>
        <begin position="887"/>
        <end position="898"/>
    </location>
</feature>
<keyword evidence="4" id="KW-1185">Reference proteome</keyword>
<dbReference type="InterPro" id="IPR050951">
    <property type="entry name" value="Retrovirus_Pol_polyprotein"/>
</dbReference>
<dbReference type="SUPFAM" id="SSF53098">
    <property type="entry name" value="Ribonuclease H-like"/>
    <property type="match status" value="2"/>
</dbReference>
<feature type="compositionally biased region" description="Low complexity" evidence="1">
    <location>
        <begin position="161"/>
        <end position="177"/>
    </location>
</feature>
<dbReference type="InterPro" id="IPR012337">
    <property type="entry name" value="RNaseH-like_sf"/>
</dbReference>
<dbReference type="Gene3D" id="1.10.340.70">
    <property type="match status" value="1"/>
</dbReference>
<evidence type="ECO:0000256" key="1">
    <source>
        <dbReference type="SAM" id="MobiDB-lite"/>
    </source>
</evidence>
<feature type="region of interest" description="Disordered" evidence="1">
    <location>
        <begin position="158"/>
        <end position="187"/>
    </location>
</feature>
<dbReference type="GO" id="GO:0015074">
    <property type="term" value="P:DNA integration"/>
    <property type="evidence" value="ECO:0007669"/>
    <property type="project" value="InterPro"/>
</dbReference>
<dbReference type="OrthoDB" id="2319784at2759"/>
<name>A0A388JPV7_CHABU</name>
<feature type="domain" description="Integrase catalytic" evidence="2">
    <location>
        <begin position="1356"/>
        <end position="1519"/>
    </location>
</feature>
<feature type="region of interest" description="Disordered" evidence="1">
    <location>
        <begin position="703"/>
        <end position="830"/>
    </location>
</feature>
<feature type="region of interest" description="Disordered" evidence="1">
    <location>
        <begin position="1570"/>
        <end position="1597"/>
    </location>
</feature>
<dbReference type="Proteomes" id="UP000265515">
    <property type="component" value="Unassembled WGS sequence"/>
</dbReference>
<dbReference type="GO" id="GO:0003676">
    <property type="term" value="F:nucleic acid binding"/>
    <property type="evidence" value="ECO:0007669"/>
    <property type="project" value="InterPro"/>
</dbReference>
<dbReference type="Gene3D" id="3.30.420.10">
    <property type="entry name" value="Ribonuclease H-like superfamily/Ribonuclease H"/>
    <property type="match status" value="1"/>
</dbReference>
<evidence type="ECO:0000313" key="4">
    <source>
        <dbReference type="Proteomes" id="UP000265515"/>
    </source>
</evidence>
<dbReference type="PANTHER" id="PTHR37984">
    <property type="entry name" value="PROTEIN CBG26694"/>
    <property type="match status" value="1"/>
</dbReference>
<feature type="compositionally biased region" description="Gly residues" evidence="1">
    <location>
        <begin position="1588"/>
        <end position="1597"/>
    </location>
</feature>
<feature type="region of interest" description="Disordered" evidence="1">
    <location>
        <begin position="847"/>
        <end position="916"/>
    </location>
</feature>
<feature type="compositionally biased region" description="Basic and acidic residues" evidence="1">
    <location>
        <begin position="818"/>
        <end position="830"/>
    </location>
</feature>
<dbReference type="InterPro" id="IPR001584">
    <property type="entry name" value="Integrase_cat-core"/>
</dbReference>
<dbReference type="Pfam" id="PF04937">
    <property type="entry name" value="DUF659"/>
    <property type="match status" value="1"/>
</dbReference>
<feature type="region of interest" description="Disordered" evidence="1">
    <location>
        <begin position="937"/>
        <end position="965"/>
    </location>
</feature>
<gene>
    <name evidence="3" type="ORF">CBR_g54913</name>
</gene>
<feature type="compositionally biased region" description="Polar residues" evidence="1">
    <location>
        <begin position="802"/>
        <end position="811"/>
    </location>
</feature>